<feature type="signal peptide" evidence="3">
    <location>
        <begin position="1"/>
        <end position="30"/>
    </location>
</feature>
<keyword evidence="5" id="KW-1185">Reference proteome</keyword>
<comment type="caution">
    <text evidence="4">The sequence shown here is derived from an EMBL/GenBank/DDBJ whole genome shotgun (WGS) entry which is preliminary data.</text>
</comment>
<dbReference type="InterPro" id="IPR013783">
    <property type="entry name" value="Ig-like_fold"/>
</dbReference>
<dbReference type="GO" id="GO:0005975">
    <property type="term" value="P:carbohydrate metabolic process"/>
    <property type="evidence" value="ECO:0007669"/>
    <property type="project" value="UniProtKB-ARBA"/>
</dbReference>
<keyword evidence="3" id="KW-0732">Signal</keyword>
<evidence type="ECO:0000313" key="5">
    <source>
        <dbReference type="Proteomes" id="UP000275356"/>
    </source>
</evidence>
<keyword evidence="2" id="KW-0812">Transmembrane</keyword>
<dbReference type="Proteomes" id="UP000275356">
    <property type="component" value="Unassembled WGS sequence"/>
</dbReference>
<dbReference type="OrthoDB" id="5164924at2"/>
<dbReference type="SUPFAM" id="SSF117074">
    <property type="entry name" value="Hypothetical protein PA1324"/>
    <property type="match status" value="1"/>
</dbReference>
<protein>
    <recommendedName>
        <fullName evidence="6">SdrD B-like protein</fullName>
    </recommendedName>
</protein>
<keyword evidence="2" id="KW-1133">Transmembrane helix</keyword>
<dbReference type="Gene3D" id="2.60.40.10">
    <property type="entry name" value="Immunoglobulins"/>
    <property type="match status" value="1"/>
</dbReference>
<evidence type="ECO:0008006" key="6">
    <source>
        <dbReference type="Google" id="ProtNLM"/>
    </source>
</evidence>
<accession>A0A3N2DCU4</accession>
<gene>
    <name evidence="4" type="ORF">EDD28_2157</name>
</gene>
<evidence type="ECO:0000256" key="1">
    <source>
        <dbReference type="SAM" id="MobiDB-lite"/>
    </source>
</evidence>
<dbReference type="RefSeq" id="WP_123739587.1">
    <property type="nucleotide sequence ID" value="NZ_RKHQ01000001.1"/>
</dbReference>
<feature type="region of interest" description="Disordered" evidence="1">
    <location>
        <begin position="415"/>
        <end position="486"/>
    </location>
</feature>
<name>A0A3N2DCU4_9MICO</name>
<feature type="chain" id="PRO_5018317837" description="SdrD B-like protein" evidence="3">
    <location>
        <begin position="31"/>
        <end position="517"/>
    </location>
</feature>
<evidence type="ECO:0000256" key="3">
    <source>
        <dbReference type="SAM" id="SignalP"/>
    </source>
</evidence>
<organism evidence="4 5">
    <name type="scientific">Salana multivorans</name>
    <dbReference type="NCBI Taxonomy" id="120377"/>
    <lineage>
        <taxon>Bacteria</taxon>
        <taxon>Bacillati</taxon>
        <taxon>Actinomycetota</taxon>
        <taxon>Actinomycetes</taxon>
        <taxon>Micrococcales</taxon>
        <taxon>Beutenbergiaceae</taxon>
        <taxon>Salana</taxon>
    </lineage>
</organism>
<dbReference type="EMBL" id="RKHQ01000001">
    <property type="protein sequence ID" value="ROR97557.1"/>
    <property type="molecule type" value="Genomic_DNA"/>
</dbReference>
<feature type="transmembrane region" description="Helical" evidence="2">
    <location>
        <begin position="485"/>
        <end position="510"/>
    </location>
</feature>
<keyword evidence="2" id="KW-0472">Membrane</keyword>
<sequence>MSSRPSARRLGGVLSAVLCLVLLGSGPAGAGGEPLPPRFDVQSSSLMPYAGLNLTMGSVLVNPNPEPLHDVYVEVTAGPSGNGLAMLPESRPSCAQPDGPGSAVVCGPLTVPGDGFVHLLDSSRVPSDYLRTHGRTPLVLTARVTGARLGGAPVDVSDVPPRTVSMSVLTSPGAQVALGRTIATSPGESALRLIVANGGWSWAQLLTASQTFPPGLRPHDLPAGCTAEPPSDAGTEVTCVWEWAPSARQREFRIPFTMPQGHAPGTAVWLPDPSLIQTSDLEPPGERDRWVGQVVGRPFSVHIVSSRISGTVYEDVDGDGAPSPDDRPLPSPLVRITGGYSFGPDGLDQAGGGDDVPVTVTIDATSGTDGGYALAGLMPGRYELTLVPPEGGSVVWRPSGSVLVDVDADVTGKDFGVALGDPVPSPAPSSGPPPAPSPSAPEPPSSPAPTPSPVPEPTPGHGTGPGDATDPAEARSTPGDAGPDGLGGTGVAVLPLAAVGAGLLLLGLVVRRTWRAG</sequence>
<feature type="compositionally biased region" description="Pro residues" evidence="1">
    <location>
        <begin position="423"/>
        <end position="458"/>
    </location>
</feature>
<reference evidence="4 5" key="1">
    <citation type="submission" date="2018-11" db="EMBL/GenBank/DDBJ databases">
        <title>Sequencing the genomes of 1000 actinobacteria strains.</title>
        <authorList>
            <person name="Klenk H.-P."/>
        </authorList>
    </citation>
    <scope>NUCLEOTIDE SEQUENCE [LARGE SCALE GENOMIC DNA]</scope>
    <source>
        <strain evidence="4 5">DSM 13521</strain>
    </source>
</reference>
<dbReference type="AlphaFoldDB" id="A0A3N2DCU4"/>
<evidence type="ECO:0000313" key="4">
    <source>
        <dbReference type="EMBL" id="ROR97557.1"/>
    </source>
</evidence>
<evidence type="ECO:0000256" key="2">
    <source>
        <dbReference type="SAM" id="Phobius"/>
    </source>
</evidence>
<proteinExistence type="predicted"/>
<feature type="compositionally biased region" description="Low complexity" evidence="1">
    <location>
        <begin position="466"/>
        <end position="481"/>
    </location>
</feature>